<comment type="subcellular location">
    <subcellularLocation>
        <location evidence="2">Endoplasmic reticulum membrane</location>
        <topology evidence="2">Single-pass type II membrane protein</topology>
    </subcellularLocation>
    <subcellularLocation>
        <location evidence="1">Golgi apparatus membrane</location>
        <topology evidence="1">Single-pass type II membrane protein</topology>
    </subcellularLocation>
</comment>
<sequence length="301" mass="34802">MKIAYLVLAHARPKQLLRLIDRLDGPDISFHIHIDLSAGDTIFREAVCTLAKRTNVFFVERQKCNWGSMSLVEAELRCLKNAFDYIPRFDVAVLLSGADYPIKSRSAIQAFFERYSGQSIMHHWSLPSEKWANETGGLERYQFWNVKIGRSFLPILGPRRFSNTVIDYCWNAVATRFPIRRRFPIGLTPYGGSMWWALTRDCAKYVLDFIDENPNCTRFFSHVKIPDEMYLQSIIMSSRYGDRVLNQPLHFLSWQTFGAPSPRVLTQIDMPDLSSSPCMFARKFDIEIDGKVLDLVDEILL</sequence>
<evidence type="ECO:0000256" key="9">
    <source>
        <dbReference type="ARBA" id="ARBA00022989"/>
    </source>
</evidence>
<evidence type="ECO:0000256" key="7">
    <source>
        <dbReference type="ARBA" id="ARBA00022824"/>
    </source>
</evidence>
<keyword evidence="4" id="KW-0808">Transferase</keyword>
<reference evidence="15" key="1">
    <citation type="submission" date="2021-01" db="EMBL/GenBank/DDBJ databases">
        <title>Microvirga sp.</title>
        <authorList>
            <person name="Kim M.K."/>
        </authorList>
    </citation>
    <scope>NUCLEOTIDE SEQUENCE</scope>
    <source>
        <strain evidence="15">5420S-16</strain>
    </source>
</reference>
<keyword evidence="12" id="KW-1015">Disulfide bond</keyword>
<name>A0A936ZBF5_9HYPH</name>
<evidence type="ECO:0000256" key="4">
    <source>
        <dbReference type="ARBA" id="ARBA00022679"/>
    </source>
</evidence>
<evidence type="ECO:0000256" key="11">
    <source>
        <dbReference type="ARBA" id="ARBA00023136"/>
    </source>
</evidence>
<dbReference type="InterPro" id="IPR043538">
    <property type="entry name" value="XYLT"/>
</dbReference>
<dbReference type="GO" id="GO:0050650">
    <property type="term" value="P:chondroitin sulfate proteoglycan biosynthetic process"/>
    <property type="evidence" value="ECO:0007669"/>
    <property type="project" value="TreeGrafter"/>
</dbReference>
<gene>
    <name evidence="15" type="ORF">JKG68_27490</name>
</gene>
<evidence type="ECO:0000256" key="8">
    <source>
        <dbReference type="ARBA" id="ARBA00022968"/>
    </source>
</evidence>
<dbReference type="Proteomes" id="UP000605848">
    <property type="component" value="Unassembled WGS sequence"/>
</dbReference>
<evidence type="ECO:0000256" key="2">
    <source>
        <dbReference type="ARBA" id="ARBA00004648"/>
    </source>
</evidence>
<keyword evidence="6" id="KW-0479">Metal-binding</keyword>
<dbReference type="GO" id="GO:0015012">
    <property type="term" value="P:heparan sulfate proteoglycan biosynthetic process"/>
    <property type="evidence" value="ECO:0007669"/>
    <property type="project" value="TreeGrafter"/>
</dbReference>
<proteinExistence type="predicted"/>
<dbReference type="Pfam" id="PF02485">
    <property type="entry name" value="Branch"/>
    <property type="match status" value="1"/>
</dbReference>
<evidence type="ECO:0000313" key="16">
    <source>
        <dbReference type="Proteomes" id="UP000605848"/>
    </source>
</evidence>
<keyword evidence="7" id="KW-0256">Endoplasmic reticulum</keyword>
<evidence type="ECO:0000256" key="13">
    <source>
        <dbReference type="ARBA" id="ARBA00023180"/>
    </source>
</evidence>
<evidence type="ECO:0000256" key="12">
    <source>
        <dbReference type="ARBA" id="ARBA00023157"/>
    </source>
</evidence>
<dbReference type="EMBL" id="JAEQMY010000099">
    <property type="protein sequence ID" value="MBL0407661.1"/>
    <property type="molecule type" value="Genomic_DNA"/>
</dbReference>
<dbReference type="AlphaFoldDB" id="A0A936ZBF5"/>
<evidence type="ECO:0000256" key="3">
    <source>
        <dbReference type="ARBA" id="ARBA00022676"/>
    </source>
</evidence>
<evidence type="ECO:0000256" key="6">
    <source>
        <dbReference type="ARBA" id="ARBA00022723"/>
    </source>
</evidence>
<dbReference type="InterPro" id="IPR003406">
    <property type="entry name" value="Glyco_trans_14"/>
</dbReference>
<dbReference type="PANTHER" id="PTHR46025">
    <property type="entry name" value="XYLOSYLTRANSFERASE OXT"/>
    <property type="match status" value="1"/>
</dbReference>
<evidence type="ECO:0000256" key="5">
    <source>
        <dbReference type="ARBA" id="ARBA00022692"/>
    </source>
</evidence>
<evidence type="ECO:0000256" key="1">
    <source>
        <dbReference type="ARBA" id="ARBA00004323"/>
    </source>
</evidence>
<keyword evidence="9" id="KW-1133">Transmembrane helix</keyword>
<keyword evidence="11" id="KW-0472">Membrane</keyword>
<keyword evidence="10" id="KW-0333">Golgi apparatus</keyword>
<dbReference type="GO" id="GO:0046872">
    <property type="term" value="F:metal ion binding"/>
    <property type="evidence" value="ECO:0007669"/>
    <property type="project" value="UniProtKB-KW"/>
</dbReference>
<accession>A0A936ZBF5</accession>
<dbReference type="GO" id="GO:0016020">
    <property type="term" value="C:membrane"/>
    <property type="evidence" value="ECO:0007669"/>
    <property type="project" value="InterPro"/>
</dbReference>
<evidence type="ECO:0000313" key="15">
    <source>
        <dbReference type="EMBL" id="MBL0407661.1"/>
    </source>
</evidence>
<dbReference type="RefSeq" id="WP_202065106.1">
    <property type="nucleotide sequence ID" value="NZ_JAEQMY010000099.1"/>
</dbReference>
<dbReference type="PANTHER" id="PTHR46025:SF3">
    <property type="entry name" value="XYLOSYLTRANSFERASE OXT"/>
    <property type="match status" value="1"/>
</dbReference>
<protein>
    <recommendedName>
        <fullName evidence="14">Peptide O-xylosyltransferase</fullName>
    </recommendedName>
</protein>
<comment type="caution">
    <text evidence="15">The sequence shown here is derived from an EMBL/GenBank/DDBJ whole genome shotgun (WGS) entry which is preliminary data.</text>
</comment>
<keyword evidence="3" id="KW-0328">Glycosyltransferase</keyword>
<keyword evidence="16" id="KW-1185">Reference proteome</keyword>
<dbReference type="GO" id="GO:0030158">
    <property type="term" value="F:protein xylosyltransferase activity"/>
    <property type="evidence" value="ECO:0007669"/>
    <property type="project" value="InterPro"/>
</dbReference>
<evidence type="ECO:0000256" key="10">
    <source>
        <dbReference type="ARBA" id="ARBA00023034"/>
    </source>
</evidence>
<keyword evidence="13" id="KW-0325">Glycoprotein</keyword>
<keyword evidence="5" id="KW-0812">Transmembrane</keyword>
<organism evidence="15 16">
    <name type="scientific">Microvirga aerilata</name>
    <dbReference type="NCBI Taxonomy" id="670292"/>
    <lineage>
        <taxon>Bacteria</taxon>
        <taxon>Pseudomonadati</taxon>
        <taxon>Pseudomonadota</taxon>
        <taxon>Alphaproteobacteria</taxon>
        <taxon>Hyphomicrobiales</taxon>
        <taxon>Methylobacteriaceae</taxon>
        <taxon>Microvirga</taxon>
    </lineage>
</organism>
<evidence type="ECO:0000256" key="14">
    <source>
        <dbReference type="ARBA" id="ARBA00042865"/>
    </source>
</evidence>
<keyword evidence="8" id="KW-0735">Signal-anchor</keyword>